<evidence type="ECO:0000313" key="1">
    <source>
        <dbReference type="EMBL" id="CAJ1978659.1"/>
    </source>
</evidence>
<dbReference type="Gramene" id="rna-AYBTSS11_LOCUS30856">
    <property type="protein sequence ID" value="CAJ1978659.1"/>
    <property type="gene ID" value="gene-AYBTSS11_LOCUS30856"/>
</dbReference>
<dbReference type="EMBL" id="OY731408">
    <property type="protein sequence ID" value="CAJ1978659.1"/>
    <property type="molecule type" value="Genomic_DNA"/>
</dbReference>
<evidence type="ECO:0000313" key="2">
    <source>
        <dbReference type="Proteomes" id="UP001189624"/>
    </source>
</evidence>
<accession>A0AA86W681</accession>
<keyword evidence="2" id="KW-1185">Reference proteome</keyword>
<sequence>MEDASNPLFFHHSDGPGLSLNKLGFIDSSLPQPTADDPNLAVWFHYNNVSVWEELTAFKPVCSCSCGEIRPLLENFATEHAIQEEKQREIGMPSTSIVESPHAFVVKVLVKSFKPGKKDRPL</sequence>
<gene>
    <name evidence="1" type="ORF">AYBTSS11_LOCUS30856</name>
</gene>
<organism evidence="1 2">
    <name type="scientific">Sphenostylis stenocarpa</name>
    <dbReference type="NCBI Taxonomy" id="92480"/>
    <lineage>
        <taxon>Eukaryota</taxon>
        <taxon>Viridiplantae</taxon>
        <taxon>Streptophyta</taxon>
        <taxon>Embryophyta</taxon>
        <taxon>Tracheophyta</taxon>
        <taxon>Spermatophyta</taxon>
        <taxon>Magnoliopsida</taxon>
        <taxon>eudicotyledons</taxon>
        <taxon>Gunneridae</taxon>
        <taxon>Pentapetalae</taxon>
        <taxon>rosids</taxon>
        <taxon>fabids</taxon>
        <taxon>Fabales</taxon>
        <taxon>Fabaceae</taxon>
        <taxon>Papilionoideae</taxon>
        <taxon>50 kb inversion clade</taxon>
        <taxon>NPAAA clade</taxon>
        <taxon>indigoferoid/millettioid clade</taxon>
        <taxon>Phaseoleae</taxon>
        <taxon>Sphenostylis</taxon>
    </lineage>
</organism>
<name>A0AA86W681_9FABA</name>
<protein>
    <submittedName>
        <fullName evidence="1">Uncharacterized protein</fullName>
    </submittedName>
</protein>
<reference evidence="1" key="1">
    <citation type="submission" date="2023-10" db="EMBL/GenBank/DDBJ databases">
        <authorList>
            <person name="Domelevo Entfellner J.-B."/>
        </authorList>
    </citation>
    <scope>NUCLEOTIDE SEQUENCE</scope>
</reference>
<dbReference type="Proteomes" id="UP001189624">
    <property type="component" value="Chromosome 11"/>
</dbReference>
<proteinExistence type="predicted"/>
<dbReference type="AlphaFoldDB" id="A0AA86W681"/>